<dbReference type="InterPro" id="IPR011765">
    <property type="entry name" value="Pept_M16_N"/>
</dbReference>
<sequence length="846" mass="88568">MIRRFALPNGLRVVVDPTGAGPLAGVAVHYGVGFRSEPPGRAGFAHLFEHLMFDGSEHFPARGYLAEVLAAGGNASGTTHQDYTDYFHSVPVPSLERALFAEADRMRAPRFTASGLAEQLAGVEGEIRQAVHEAPLGGFPWPLLSALLFDTHPNAHDGYGDISALAGVTVADCEEFFRLHYGPGNAVLTVSGGGDARHTERLVVRHFEDIAPRPVPDPPVLVEPDLTEDRVCVRRFPGLPSGAGAVAVGYRLTDPSAGPDNYLAHLVLAELLEQAREFASADRIVSAACGFFGPLDARTPDTLTVTLHHPDGAAPEETLHHLDRALEAAAHGLPDAQAALAARRVAARLHRTGHGPTARARGLGRLELLFGRAELHDELPARVGEIGAAGVAAAARGLLAARRAVLVTSPGPAPTRTDPLLTTTPTGPAVPGPVTSGRRAVPAAGPPRPLGPRAHTALGDHRRVVAVRDDRAPLCEVRLRLTPPPGFGAARLRAHARILSARWDAQPLFATGGHTVGVVGGRVHLDGWFTTAAPAHWPTLLGELVSTPPHEKELTTAAAPHAARRAEADLLDHVLPHLLAGRPVPPLEPPLPAEALMADADRPAPWTNALVLLVGDLAPEPTAARTLRALDGPSAEGAPAKGVSPSTGPTRPQLIHLPTPGPPRLVWTAREQPYPTRFPAAADLAARYLAAVVLGSGHPHARLTGLTTPEAPLGFPVFAGRDTAYGAPRLFVTAEPSAAGAARAAKAVCAEILRLAAEPPTAQEVEAARRFAEGQLHTVFETQACLADHIAAWELLGLDTGRTAAFVDAVRNLAPAEVARACAAILPDSGLIGVLTGETGEPEVTP</sequence>
<name>A0ABW0D4B9_STRFI</name>
<dbReference type="PANTHER" id="PTHR11851">
    <property type="entry name" value="METALLOPROTEASE"/>
    <property type="match status" value="1"/>
</dbReference>
<protein>
    <submittedName>
        <fullName evidence="5">Pitrilysin family protein</fullName>
    </submittedName>
</protein>
<comment type="caution">
    <text evidence="5">The sequence shown here is derived from an EMBL/GenBank/DDBJ whole genome shotgun (WGS) entry which is preliminary data.</text>
</comment>
<dbReference type="InterPro" id="IPR011249">
    <property type="entry name" value="Metalloenz_LuxS/M16"/>
</dbReference>
<evidence type="ECO:0000259" key="3">
    <source>
        <dbReference type="Pfam" id="PF00675"/>
    </source>
</evidence>
<dbReference type="InterPro" id="IPR007863">
    <property type="entry name" value="Peptidase_M16_C"/>
</dbReference>
<keyword evidence="6" id="KW-1185">Reference proteome</keyword>
<evidence type="ECO:0000313" key="5">
    <source>
        <dbReference type="EMBL" id="MFC5224297.1"/>
    </source>
</evidence>
<evidence type="ECO:0000256" key="2">
    <source>
        <dbReference type="SAM" id="MobiDB-lite"/>
    </source>
</evidence>
<dbReference type="InterPro" id="IPR050361">
    <property type="entry name" value="MPP/UQCRC_Complex"/>
</dbReference>
<comment type="similarity">
    <text evidence="1">Belongs to the peptidase M16 family.</text>
</comment>
<proteinExistence type="inferred from homology"/>
<dbReference type="PANTHER" id="PTHR11851:SF49">
    <property type="entry name" value="MITOCHONDRIAL-PROCESSING PEPTIDASE SUBUNIT ALPHA"/>
    <property type="match status" value="1"/>
</dbReference>
<feature type="domain" description="Peptidase M16 N-terminal" evidence="3">
    <location>
        <begin position="22"/>
        <end position="133"/>
    </location>
</feature>
<dbReference type="RefSeq" id="WP_344644868.1">
    <property type="nucleotide sequence ID" value="NZ_BAAASS010000011.1"/>
</dbReference>
<evidence type="ECO:0000256" key="1">
    <source>
        <dbReference type="ARBA" id="ARBA00007261"/>
    </source>
</evidence>
<dbReference type="Pfam" id="PF00675">
    <property type="entry name" value="Peptidase_M16"/>
    <property type="match status" value="1"/>
</dbReference>
<dbReference type="Proteomes" id="UP001596156">
    <property type="component" value="Unassembled WGS sequence"/>
</dbReference>
<accession>A0ABW0D4B9</accession>
<dbReference type="EMBL" id="JBHSKL010000007">
    <property type="protein sequence ID" value="MFC5224297.1"/>
    <property type="molecule type" value="Genomic_DNA"/>
</dbReference>
<evidence type="ECO:0000313" key="6">
    <source>
        <dbReference type="Proteomes" id="UP001596156"/>
    </source>
</evidence>
<feature type="compositionally biased region" description="Low complexity" evidence="2">
    <location>
        <begin position="414"/>
        <end position="443"/>
    </location>
</feature>
<organism evidence="5 6">
    <name type="scientific">Streptomyces fimbriatus</name>
    <dbReference type="NCBI Taxonomy" id="68197"/>
    <lineage>
        <taxon>Bacteria</taxon>
        <taxon>Bacillati</taxon>
        <taxon>Actinomycetota</taxon>
        <taxon>Actinomycetes</taxon>
        <taxon>Kitasatosporales</taxon>
        <taxon>Streptomycetaceae</taxon>
        <taxon>Streptomyces</taxon>
    </lineage>
</organism>
<reference evidence="6" key="1">
    <citation type="journal article" date="2019" name="Int. J. Syst. Evol. Microbiol.">
        <title>The Global Catalogue of Microorganisms (GCM) 10K type strain sequencing project: providing services to taxonomists for standard genome sequencing and annotation.</title>
        <authorList>
            <consortium name="The Broad Institute Genomics Platform"/>
            <consortium name="The Broad Institute Genome Sequencing Center for Infectious Disease"/>
            <person name="Wu L."/>
            <person name="Ma J."/>
        </authorList>
    </citation>
    <scope>NUCLEOTIDE SEQUENCE [LARGE SCALE GENOMIC DNA]</scope>
    <source>
        <strain evidence="6">CCM 8479</strain>
    </source>
</reference>
<dbReference type="Pfam" id="PF05193">
    <property type="entry name" value="Peptidase_M16_C"/>
    <property type="match status" value="1"/>
</dbReference>
<feature type="domain" description="Peptidase M16 C-terminal" evidence="4">
    <location>
        <begin position="168"/>
        <end position="273"/>
    </location>
</feature>
<gene>
    <name evidence="5" type="ORF">ACFPN6_06675</name>
</gene>
<evidence type="ECO:0000259" key="4">
    <source>
        <dbReference type="Pfam" id="PF05193"/>
    </source>
</evidence>
<dbReference type="Gene3D" id="3.30.830.10">
    <property type="entry name" value="Metalloenzyme, LuxS/M16 peptidase-like"/>
    <property type="match status" value="3"/>
</dbReference>
<dbReference type="SUPFAM" id="SSF63411">
    <property type="entry name" value="LuxS/MPP-like metallohydrolase"/>
    <property type="match status" value="3"/>
</dbReference>
<feature type="region of interest" description="Disordered" evidence="2">
    <location>
        <begin position="630"/>
        <end position="662"/>
    </location>
</feature>
<feature type="region of interest" description="Disordered" evidence="2">
    <location>
        <begin position="410"/>
        <end position="455"/>
    </location>
</feature>